<dbReference type="AlphaFoldDB" id="A0A419SQ27"/>
<dbReference type="SUPFAM" id="SSF55383">
    <property type="entry name" value="Copper amine oxidase, domain N"/>
    <property type="match status" value="2"/>
</dbReference>
<dbReference type="Gene3D" id="3.30.457.10">
    <property type="entry name" value="Copper amine oxidase-like, N-terminal domain"/>
    <property type="match status" value="2"/>
</dbReference>
<proteinExistence type="predicted"/>
<dbReference type="EMBL" id="MCHY01000003">
    <property type="protein sequence ID" value="RKD26479.1"/>
    <property type="molecule type" value="Genomic_DNA"/>
</dbReference>
<name>A0A419SQ27_9BACL</name>
<sequence>MKKIKRGLVIGCVISFLYVGLNTADASNVKTYLNGQKLDFDSPAVIKNGFTLVPVRNIVEAYDNRNKIDWDPVAKSVKITTRYQKEITLTVGLPYAKVDDIGVVIPKAPEIINGRVMVPLRSLSEMIGVEVDWDGKNRVINLYGNHHENAKETNSYFDNLFVASVKQGKLPDYDIKIGDPISKAALQLGQPEVIDYWAGANLYEYSDVSFHFDPFSSENILQITKYLVPQTRESIIEKLGQPNDEYLLYTDFWNHIIYIYGDFTIDFSGDSEKNNITEVSIYKNR</sequence>
<comment type="caution">
    <text evidence="3">The sequence shown here is derived from an EMBL/GenBank/DDBJ whole genome shotgun (WGS) entry which is preliminary data.</text>
</comment>
<evidence type="ECO:0000259" key="2">
    <source>
        <dbReference type="Pfam" id="PF07833"/>
    </source>
</evidence>
<dbReference type="InterPro" id="IPR036582">
    <property type="entry name" value="Mao_N_sf"/>
</dbReference>
<feature type="domain" description="Copper amine oxidase-like N-terminal" evidence="2">
    <location>
        <begin position="33"/>
        <end position="140"/>
    </location>
</feature>
<evidence type="ECO:0000256" key="1">
    <source>
        <dbReference type="SAM" id="SignalP"/>
    </source>
</evidence>
<dbReference type="Pfam" id="PF07833">
    <property type="entry name" value="Cu_amine_oxidN1"/>
    <property type="match status" value="1"/>
</dbReference>
<keyword evidence="4" id="KW-1185">Reference proteome</keyword>
<organism evidence="3 4">
    <name type="scientific">Ammoniphilus oxalaticus</name>
    <dbReference type="NCBI Taxonomy" id="66863"/>
    <lineage>
        <taxon>Bacteria</taxon>
        <taxon>Bacillati</taxon>
        <taxon>Bacillota</taxon>
        <taxon>Bacilli</taxon>
        <taxon>Bacillales</taxon>
        <taxon>Paenibacillaceae</taxon>
        <taxon>Aneurinibacillus group</taxon>
        <taxon>Ammoniphilus</taxon>
    </lineage>
</organism>
<dbReference type="RefSeq" id="WP_120188130.1">
    <property type="nucleotide sequence ID" value="NZ_MCHY01000003.1"/>
</dbReference>
<feature type="chain" id="PRO_5019467369" description="Copper amine oxidase-like N-terminal domain-containing protein" evidence="1">
    <location>
        <begin position="27"/>
        <end position="285"/>
    </location>
</feature>
<gene>
    <name evidence="3" type="ORF">BEP19_16710</name>
</gene>
<feature type="signal peptide" evidence="1">
    <location>
        <begin position="1"/>
        <end position="26"/>
    </location>
</feature>
<evidence type="ECO:0000313" key="3">
    <source>
        <dbReference type="EMBL" id="RKD26479.1"/>
    </source>
</evidence>
<accession>A0A419SQ27</accession>
<reference evidence="3 4" key="1">
    <citation type="submission" date="2016-08" db="EMBL/GenBank/DDBJ databases">
        <title>Novel Firmicute Genomes.</title>
        <authorList>
            <person name="Poppleton D.I."/>
            <person name="Gribaldo S."/>
        </authorList>
    </citation>
    <scope>NUCLEOTIDE SEQUENCE [LARGE SCALE GENOMIC DNA]</scope>
    <source>
        <strain evidence="3 4">RAOx-1</strain>
    </source>
</reference>
<protein>
    <recommendedName>
        <fullName evidence="2">Copper amine oxidase-like N-terminal domain-containing protein</fullName>
    </recommendedName>
</protein>
<dbReference type="Proteomes" id="UP000284219">
    <property type="component" value="Unassembled WGS sequence"/>
</dbReference>
<evidence type="ECO:0000313" key="4">
    <source>
        <dbReference type="Proteomes" id="UP000284219"/>
    </source>
</evidence>
<dbReference type="InterPro" id="IPR012854">
    <property type="entry name" value="Cu_amine_oxidase-like_N"/>
</dbReference>
<dbReference type="OrthoDB" id="2379109at2"/>
<keyword evidence="1" id="KW-0732">Signal</keyword>